<dbReference type="Gene3D" id="3.30.70.560">
    <property type="entry name" value="7,8-Dihydro-6-hydroxymethylpterin-pyrophosphokinase HPPK"/>
    <property type="match status" value="1"/>
</dbReference>
<sequence length="170" mass="19116">MNPALVALGSNLAPREDHLRQGIARLQEIPRTTLVRCSSLYETAPLGESYGGVFLNGVARLATDLEPEEMLRHLLRIEEGFGREKKNRRGDRRLDLDLLDHGGSVVESFELMLPHPRMLWRPFVLVPLFEVLPTWVDPKCGISVGTLIGRQKNLQQIRWSARCPKLGAAS</sequence>
<dbReference type="Proteomes" id="UP000547674">
    <property type="component" value="Unassembled WGS sequence"/>
</dbReference>
<evidence type="ECO:0000256" key="5">
    <source>
        <dbReference type="ARBA" id="ARBA00022777"/>
    </source>
</evidence>
<dbReference type="GO" id="GO:0005524">
    <property type="term" value="F:ATP binding"/>
    <property type="evidence" value="ECO:0007669"/>
    <property type="project" value="UniProtKB-KW"/>
</dbReference>
<evidence type="ECO:0000313" key="10">
    <source>
        <dbReference type="Proteomes" id="UP000547674"/>
    </source>
</evidence>
<dbReference type="InterPro" id="IPR000550">
    <property type="entry name" value="Hppk"/>
</dbReference>
<dbReference type="PANTHER" id="PTHR43071:SF1">
    <property type="entry name" value="2-AMINO-4-HYDROXY-6-HYDROXYMETHYLDIHYDROPTERIDINE PYROPHOSPHOKINASE"/>
    <property type="match status" value="1"/>
</dbReference>
<evidence type="ECO:0000256" key="4">
    <source>
        <dbReference type="ARBA" id="ARBA00022741"/>
    </source>
</evidence>
<dbReference type="Pfam" id="PF01288">
    <property type="entry name" value="HPPK"/>
    <property type="match status" value="1"/>
</dbReference>
<dbReference type="NCBIfam" id="TIGR01498">
    <property type="entry name" value="folK"/>
    <property type="match status" value="1"/>
</dbReference>
<evidence type="ECO:0000256" key="6">
    <source>
        <dbReference type="ARBA" id="ARBA00022840"/>
    </source>
</evidence>
<dbReference type="AlphaFoldDB" id="A0A7Y2H3B9"/>
<keyword evidence="7" id="KW-0289">Folate biosynthesis</keyword>
<name>A0A7Y2H3B9_UNCEI</name>
<dbReference type="GO" id="GO:0046656">
    <property type="term" value="P:folic acid biosynthetic process"/>
    <property type="evidence" value="ECO:0007669"/>
    <property type="project" value="UniProtKB-KW"/>
</dbReference>
<keyword evidence="6" id="KW-0067">ATP-binding</keyword>
<dbReference type="InterPro" id="IPR035907">
    <property type="entry name" value="Hppk_sf"/>
</dbReference>
<dbReference type="SUPFAM" id="SSF55083">
    <property type="entry name" value="6-hydroxymethyl-7,8-dihydropterin pyrophosphokinase, HPPK"/>
    <property type="match status" value="1"/>
</dbReference>
<dbReference type="PANTHER" id="PTHR43071">
    <property type="entry name" value="2-AMINO-4-HYDROXY-6-HYDROXYMETHYLDIHYDROPTERIDINE PYROPHOSPHOKINASE"/>
    <property type="match status" value="1"/>
</dbReference>
<dbReference type="GO" id="GO:0016301">
    <property type="term" value="F:kinase activity"/>
    <property type="evidence" value="ECO:0007669"/>
    <property type="project" value="UniProtKB-KW"/>
</dbReference>
<dbReference type="CDD" id="cd00483">
    <property type="entry name" value="HPPK"/>
    <property type="match status" value="1"/>
</dbReference>
<keyword evidence="5 9" id="KW-0418">Kinase</keyword>
<dbReference type="EC" id="2.7.6.3" evidence="2"/>
<proteinExistence type="predicted"/>
<dbReference type="EMBL" id="JABDJR010000571">
    <property type="protein sequence ID" value="NNF07911.1"/>
    <property type="molecule type" value="Genomic_DNA"/>
</dbReference>
<protein>
    <recommendedName>
        <fullName evidence="2">2-amino-4-hydroxy-6-hydroxymethyldihydropteridine diphosphokinase</fullName>
        <ecNumber evidence="2">2.7.6.3</ecNumber>
    </recommendedName>
</protein>
<evidence type="ECO:0000256" key="3">
    <source>
        <dbReference type="ARBA" id="ARBA00022679"/>
    </source>
</evidence>
<dbReference type="GO" id="GO:0003848">
    <property type="term" value="F:2-amino-4-hydroxy-6-hydroxymethyldihydropteridine diphosphokinase activity"/>
    <property type="evidence" value="ECO:0007669"/>
    <property type="project" value="UniProtKB-EC"/>
</dbReference>
<accession>A0A7Y2H3B9</accession>
<organism evidence="9 10">
    <name type="scientific">Eiseniibacteriota bacterium</name>
    <dbReference type="NCBI Taxonomy" id="2212470"/>
    <lineage>
        <taxon>Bacteria</taxon>
        <taxon>Candidatus Eiseniibacteriota</taxon>
    </lineage>
</organism>
<keyword evidence="4" id="KW-0547">Nucleotide-binding</keyword>
<reference evidence="9 10" key="1">
    <citation type="submission" date="2020-03" db="EMBL/GenBank/DDBJ databases">
        <title>Metabolic flexibility allows generalist bacteria to become dominant in a frequently disturbed ecosystem.</title>
        <authorList>
            <person name="Chen Y.-J."/>
            <person name="Leung P.M."/>
            <person name="Bay S.K."/>
            <person name="Hugenholtz P."/>
            <person name="Kessler A.J."/>
            <person name="Shelley G."/>
            <person name="Waite D.W."/>
            <person name="Cook P.L."/>
            <person name="Greening C."/>
        </authorList>
    </citation>
    <scope>NUCLEOTIDE SEQUENCE [LARGE SCALE GENOMIC DNA]</scope>
    <source>
        <strain evidence="9">SS_bin_28</strain>
    </source>
</reference>
<feature type="domain" description="7,8-dihydro-6-hydroxymethylpterin-pyrophosphokinase" evidence="8">
    <location>
        <begin position="6"/>
        <end position="132"/>
    </location>
</feature>
<dbReference type="UniPathway" id="UPA00077">
    <property type="reaction ID" value="UER00155"/>
</dbReference>
<comment type="caution">
    <text evidence="9">The sequence shown here is derived from an EMBL/GenBank/DDBJ whole genome shotgun (WGS) entry which is preliminary data.</text>
</comment>
<gene>
    <name evidence="9" type="primary">folK</name>
    <name evidence="9" type="ORF">HKN21_14195</name>
</gene>
<dbReference type="GO" id="GO:0046654">
    <property type="term" value="P:tetrahydrofolate biosynthetic process"/>
    <property type="evidence" value="ECO:0007669"/>
    <property type="project" value="UniProtKB-UniPathway"/>
</dbReference>
<evidence type="ECO:0000259" key="8">
    <source>
        <dbReference type="Pfam" id="PF01288"/>
    </source>
</evidence>
<evidence type="ECO:0000313" key="9">
    <source>
        <dbReference type="EMBL" id="NNF07911.1"/>
    </source>
</evidence>
<evidence type="ECO:0000256" key="2">
    <source>
        <dbReference type="ARBA" id="ARBA00013253"/>
    </source>
</evidence>
<keyword evidence="3 9" id="KW-0808">Transferase</keyword>
<evidence type="ECO:0000256" key="7">
    <source>
        <dbReference type="ARBA" id="ARBA00022909"/>
    </source>
</evidence>
<evidence type="ECO:0000256" key="1">
    <source>
        <dbReference type="ARBA" id="ARBA00005051"/>
    </source>
</evidence>
<comment type="pathway">
    <text evidence="1">Cofactor biosynthesis; tetrahydrofolate biosynthesis; 2-amino-4-hydroxy-6-hydroxymethyl-7,8-dihydropteridine diphosphate from 7,8-dihydroneopterin triphosphate: step 4/4.</text>
</comment>